<gene>
    <name evidence="1" type="ORF">EVAR_100998_1</name>
</gene>
<sequence>MRDRVQVKSFVTSNLKYENEKVYNNFTGIANVRPSRSSRRSKEEGRPVVGARASLAAVRLLSVPLGPPRLLLATVVIFSQCEYRHRCILRSSPKLQTSFGYRRWYAVEILSIAMQCHGERIDTSLQSTRTPADTLEQMSFRPFRLHFGADFYEQNDAFGFKEFEFVTSSGTLPDARRAGAV</sequence>
<keyword evidence="2" id="KW-1185">Reference proteome</keyword>
<dbReference type="Proteomes" id="UP000299102">
    <property type="component" value="Unassembled WGS sequence"/>
</dbReference>
<comment type="caution">
    <text evidence="1">The sequence shown here is derived from an EMBL/GenBank/DDBJ whole genome shotgun (WGS) entry which is preliminary data.</text>
</comment>
<protein>
    <submittedName>
        <fullName evidence="1">Uncharacterized protein</fullName>
    </submittedName>
</protein>
<accession>A0A4C2ADW5</accession>
<evidence type="ECO:0000313" key="1">
    <source>
        <dbReference type="EMBL" id="GBP97523.1"/>
    </source>
</evidence>
<reference evidence="1 2" key="1">
    <citation type="journal article" date="2019" name="Commun. Biol.">
        <title>The bagworm genome reveals a unique fibroin gene that provides high tensile strength.</title>
        <authorList>
            <person name="Kono N."/>
            <person name="Nakamura H."/>
            <person name="Ohtoshi R."/>
            <person name="Tomita M."/>
            <person name="Numata K."/>
            <person name="Arakawa K."/>
        </authorList>
    </citation>
    <scope>NUCLEOTIDE SEQUENCE [LARGE SCALE GENOMIC DNA]</scope>
</reference>
<proteinExistence type="predicted"/>
<organism evidence="1 2">
    <name type="scientific">Eumeta variegata</name>
    <name type="common">Bagworm moth</name>
    <name type="synonym">Eumeta japonica</name>
    <dbReference type="NCBI Taxonomy" id="151549"/>
    <lineage>
        <taxon>Eukaryota</taxon>
        <taxon>Metazoa</taxon>
        <taxon>Ecdysozoa</taxon>
        <taxon>Arthropoda</taxon>
        <taxon>Hexapoda</taxon>
        <taxon>Insecta</taxon>
        <taxon>Pterygota</taxon>
        <taxon>Neoptera</taxon>
        <taxon>Endopterygota</taxon>
        <taxon>Lepidoptera</taxon>
        <taxon>Glossata</taxon>
        <taxon>Ditrysia</taxon>
        <taxon>Tineoidea</taxon>
        <taxon>Psychidae</taxon>
        <taxon>Oiketicinae</taxon>
        <taxon>Eumeta</taxon>
    </lineage>
</organism>
<evidence type="ECO:0000313" key="2">
    <source>
        <dbReference type="Proteomes" id="UP000299102"/>
    </source>
</evidence>
<dbReference type="AlphaFoldDB" id="A0A4C2ADW5"/>
<name>A0A4C2ADW5_EUMVA</name>
<dbReference type="EMBL" id="BGZK01002949">
    <property type="protein sequence ID" value="GBP97523.1"/>
    <property type="molecule type" value="Genomic_DNA"/>
</dbReference>